<dbReference type="EMBL" id="CAAHFH010000001">
    <property type="protein sequence ID" value="VGO20044.1"/>
    <property type="molecule type" value="Genomic_DNA"/>
</dbReference>
<evidence type="ECO:0000313" key="4">
    <source>
        <dbReference type="Proteomes" id="UP000346198"/>
    </source>
</evidence>
<keyword evidence="1" id="KW-0812">Transmembrane</keyword>
<dbReference type="InterPro" id="IPR003848">
    <property type="entry name" value="DUF218"/>
</dbReference>
<feature type="transmembrane region" description="Helical" evidence="1">
    <location>
        <begin position="41"/>
        <end position="65"/>
    </location>
</feature>
<dbReference type="AlphaFoldDB" id="A0A6C2UL69"/>
<name>A0A6C2UL69_9BACT</name>
<dbReference type="Proteomes" id="UP000346198">
    <property type="component" value="Unassembled WGS sequence"/>
</dbReference>
<keyword evidence="1" id="KW-0472">Membrane</keyword>
<accession>A0A6C2UL69</accession>
<proteinExistence type="predicted"/>
<dbReference type="Pfam" id="PF02698">
    <property type="entry name" value="DUF218"/>
    <property type="match status" value="1"/>
</dbReference>
<reference evidence="3 4" key="1">
    <citation type="submission" date="2019-04" db="EMBL/GenBank/DDBJ databases">
        <authorList>
            <person name="Van Vliet M D."/>
        </authorList>
    </citation>
    <scope>NUCLEOTIDE SEQUENCE [LARGE SCALE GENOMIC DNA]</scope>
    <source>
        <strain evidence="3 4">F21</strain>
    </source>
</reference>
<protein>
    <recommendedName>
        <fullName evidence="2">DUF218 domain-containing protein</fullName>
    </recommendedName>
</protein>
<gene>
    <name evidence="3" type="ORF">SCARR_02104</name>
</gene>
<sequence length="240" mass="26805">MCVNPSEQEVSCFYNPAPVLQMNPMKFALIKIEPARRPTGLCWLLIAILLAGLAFGFLTNIYGFLAPNANPNKGLMVVEGWIHDFALDEAVAMYRTGNYTRIACTGVQIETGSYIQQFKSYPEMTAARLRKLGIPNDQIIVAVADEAQKDRTYLAAVALREAIMAYNIEETNLHLITTGPHGRRSRLLFQQALGKDYHIGVTCLDDAGYEPDRWYAYSQGVRKVIGECIAYAYAKVLFLP</sequence>
<evidence type="ECO:0000313" key="3">
    <source>
        <dbReference type="EMBL" id="VGO20044.1"/>
    </source>
</evidence>
<evidence type="ECO:0000256" key="1">
    <source>
        <dbReference type="SAM" id="Phobius"/>
    </source>
</evidence>
<feature type="domain" description="DUF218" evidence="2">
    <location>
        <begin position="86"/>
        <end position="196"/>
    </location>
</feature>
<keyword evidence="1" id="KW-1133">Transmembrane helix</keyword>
<evidence type="ECO:0000259" key="2">
    <source>
        <dbReference type="Pfam" id="PF02698"/>
    </source>
</evidence>
<keyword evidence="4" id="KW-1185">Reference proteome</keyword>
<organism evidence="3 4">
    <name type="scientific">Pontiella sulfatireligans</name>
    <dbReference type="NCBI Taxonomy" id="2750658"/>
    <lineage>
        <taxon>Bacteria</taxon>
        <taxon>Pseudomonadati</taxon>
        <taxon>Kiritimatiellota</taxon>
        <taxon>Kiritimatiellia</taxon>
        <taxon>Kiritimatiellales</taxon>
        <taxon>Pontiellaceae</taxon>
        <taxon>Pontiella</taxon>
    </lineage>
</organism>